<dbReference type="PANTHER" id="PTHR45856">
    <property type="entry name" value="ALPHA/BETA-HYDROLASES SUPERFAMILY PROTEIN"/>
    <property type="match status" value="1"/>
</dbReference>
<dbReference type="InterPro" id="IPR051218">
    <property type="entry name" value="Sec_MonoDiacylglyc_Lipase"/>
</dbReference>
<dbReference type="PANTHER" id="PTHR45856:SF24">
    <property type="entry name" value="FUNGAL LIPASE-LIKE DOMAIN-CONTAINING PROTEIN"/>
    <property type="match status" value="1"/>
</dbReference>
<dbReference type="Pfam" id="PF01764">
    <property type="entry name" value="Lipase_3"/>
    <property type="match status" value="1"/>
</dbReference>
<organism evidence="2 3">
    <name type="scientific">Tetradesmus obliquus</name>
    <name type="common">Green alga</name>
    <name type="synonym">Acutodesmus obliquus</name>
    <dbReference type="NCBI Taxonomy" id="3088"/>
    <lineage>
        <taxon>Eukaryota</taxon>
        <taxon>Viridiplantae</taxon>
        <taxon>Chlorophyta</taxon>
        <taxon>core chlorophytes</taxon>
        <taxon>Chlorophyceae</taxon>
        <taxon>CS clade</taxon>
        <taxon>Sphaeropleales</taxon>
        <taxon>Scenedesmaceae</taxon>
        <taxon>Tetradesmus</taxon>
    </lineage>
</organism>
<dbReference type="InterPro" id="IPR002921">
    <property type="entry name" value="Fungal_lipase-type"/>
</dbReference>
<dbReference type="Proteomes" id="UP000256970">
    <property type="component" value="Unassembled WGS sequence"/>
</dbReference>
<dbReference type="GO" id="GO:0006629">
    <property type="term" value="P:lipid metabolic process"/>
    <property type="evidence" value="ECO:0007669"/>
    <property type="project" value="InterPro"/>
</dbReference>
<name>A0A383VL29_TETOB</name>
<keyword evidence="3" id="KW-1185">Reference proteome</keyword>
<sequence>MGAACSVRKGRARAFPDDVVNALEHYGEHAKAAYILFGKYQDSFEQPVAIKGKDMAEPSGVASLKGCTGVANMLGYAGADNVLSEPVKPGADLLDVAAVPKPSLLGYIATGVPSQEGEPPELVIAFRGSSVTADWINNLLGGVAAKDVYEQGRVHQGFHNMLYVAPDDAEDDVTPIKAIDAALAEYHDTYKQYPPRVSTIGHSLGGALATLAAAYIAIKHPQYRAAHADYTQRALQTYTFAAPRVGDTALCSYFANELGITAVQVQNVQDPVPLCAPRGLGEVTNTVSKVVQLLAAYVPGWSPTAADAGDIAPAAAGTPEAADAMLLSPRLLVYEELAKDLANTEELEAYIKKLERQEEQAAGGLAPAAELNLFQKIVYAKDLLLTLLTDWSDNPEPPVGVFNSKEGGNWGGPMHSLQLYLSHIRKLQKK</sequence>
<dbReference type="SUPFAM" id="SSF53474">
    <property type="entry name" value="alpha/beta-Hydrolases"/>
    <property type="match status" value="1"/>
</dbReference>
<feature type="domain" description="Fungal lipase-type" evidence="1">
    <location>
        <begin position="123"/>
        <end position="276"/>
    </location>
</feature>
<reference evidence="2 3" key="1">
    <citation type="submission" date="2016-10" db="EMBL/GenBank/DDBJ databases">
        <authorList>
            <person name="Cai Z."/>
        </authorList>
    </citation>
    <scope>NUCLEOTIDE SEQUENCE [LARGE SCALE GENOMIC DNA]</scope>
</reference>
<protein>
    <recommendedName>
        <fullName evidence="1">Fungal lipase-type domain-containing protein</fullName>
    </recommendedName>
</protein>
<evidence type="ECO:0000313" key="2">
    <source>
        <dbReference type="EMBL" id="SZX65394.1"/>
    </source>
</evidence>
<evidence type="ECO:0000313" key="3">
    <source>
        <dbReference type="Proteomes" id="UP000256970"/>
    </source>
</evidence>
<dbReference type="InterPro" id="IPR029058">
    <property type="entry name" value="AB_hydrolase_fold"/>
</dbReference>
<gene>
    <name evidence="2" type="ORF">BQ4739_LOCUS5829</name>
</gene>
<dbReference type="EMBL" id="FNXT01000630">
    <property type="protein sequence ID" value="SZX65394.1"/>
    <property type="molecule type" value="Genomic_DNA"/>
</dbReference>
<evidence type="ECO:0000259" key="1">
    <source>
        <dbReference type="Pfam" id="PF01764"/>
    </source>
</evidence>
<dbReference type="AlphaFoldDB" id="A0A383VL29"/>
<accession>A0A383VL29</accession>
<proteinExistence type="predicted"/>
<dbReference type="Gene3D" id="3.40.50.1820">
    <property type="entry name" value="alpha/beta hydrolase"/>
    <property type="match status" value="1"/>
</dbReference>